<dbReference type="PANTHER" id="PTHR43823:SF3">
    <property type="entry name" value="MULTIDRUG EXPORT PROTEIN MEPA"/>
    <property type="match status" value="1"/>
</dbReference>
<feature type="transmembrane region" description="Helical" evidence="10">
    <location>
        <begin position="314"/>
        <end position="342"/>
    </location>
</feature>
<dbReference type="PIRSF" id="PIRSF006603">
    <property type="entry name" value="DinF"/>
    <property type="match status" value="1"/>
</dbReference>
<accession>A0A644YFV3</accession>
<feature type="transmembrane region" description="Helical" evidence="10">
    <location>
        <begin position="7"/>
        <end position="27"/>
    </location>
</feature>
<dbReference type="NCBIfam" id="TIGR00797">
    <property type="entry name" value="matE"/>
    <property type="match status" value="1"/>
</dbReference>
<feature type="transmembrane region" description="Helical" evidence="10">
    <location>
        <begin position="39"/>
        <end position="66"/>
    </location>
</feature>
<gene>
    <name evidence="11" type="primary">mepA_44</name>
    <name evidence="11" type="ORF">SDC9_73654</name>
</gene>
<evidence type="ECO:0000256" key="2">
    <source>
        <dbReference type="ARBA" id="ARBA00008417"/>
    </source>
</evidence>
<comment type="caution">
    <text evidence="11">The sequence shown here is derived from an EMBL/GenBank/DDBJ whole genome shotgun (WGS) entry which is preliminary data.</text>
</comment>
<dbReference type="Pfam" id="PF01554">
    <property type="entry name" value="MatE"/>
    <property type="match status" value="2"/>
</dbReference>
<dbReference type="GO" id="GO:0015297">
    <property type="term" value="F:antiporter activity"/>
    <property type="evidence" value="ECO:0007669"/>
    <property type="project" value="InterPro"/>
</dbReference>
<dbReference type="InterPro" id="IPR002528">
    <property type="entry name" value="MATE_fam"/>
</dbReference>
<reference evidence="11" key="1">
    <citation type="submission" date="2019-08" db="EMBL/GenBank/DDBJ databases">
        <authorList>
            <person name="Kucharzyk K."/>
            <person name="Murdoch R.W."/>
            <person name="Higgins S."/>
            <person name="Loffler F."/>
        </authorList>
    </citation>
    <scope>NUCLEOTIDE SEQUENCE</scope>
</reference>
<dbReference type="InterPro" id="IPR045070">
    <property type="entry name" value="MATE_MepA-like"/>
</dbReference>
<keyword evidence="4" id="KW-0813">Transport</keyword>
<dbReference type="CDD" id="cd13143">
    <property type="entry name" value="MATE_MepA_like"/>
    <property type="match status" value="1"/>
</dbReference>
<feature type="transmembrane region" description="Helical" evidence="10">
    <location>
        <begin position="127"/>
        <end position="148"/>
    </location>
</feature>
<evidence type="ECO:0000256" key="3">
    <source>
        <dbReference type="ARBA" id="ARBA00022106"/>
    </source>
</evidence>
<dbReference type="GO" id="GO:0042910">
    <property type="term" value="F:xenobiotic transmembrane transporter activity"/>
    <property type="evidence" value="ECO:0007669"/>
    <property type="project" value="InterPro"/>
</dbReference>
<feature type="transmembrane region" description="Helical" evidence="10">
    <location>
        <begin position="418"/>
        <end position="434"/>
    </location>
</feature>
<feature type="transmembrane region" description="Helical" evidence="10">
    <location>
        <begin position="187"/>
        <end position="210"/>
    </location>
</feature>
<feature type="transmembrane region" description="Helical" evidence="10">
    <location>
        <begin position="160"/>
        <end position="181"/>
    </location>
</feature>
<comment type="subcellular location">
    <subcellularLocation>
        <location evidence="1">Cell membrane</location>
        <topology evidence="1">Multi-pass membrane protein</topology>
    </subcellularLocation>
</comment>
<dbReference type="GO" id="GO:0046677">
    <property type="term" value="P:response to antibiotic"/>
    <property type="evidence" value="ECO:0007669"/>
    <property type="project" value="UniProtKB-KW"/>
</dbReference>
<evidence type="ECO:0000313" key="11">
    <source>
        <dbReference type="EMBL" id="MPM27147.1"/>
    </source>
</evidence>
<organism evidence="11">
    <name type="scientific">bioreactor metagenome</name>
    <dbReference type="NCBI Taxonomy" id="1076179"/>
    <lineage>
        <taxon>unclassified sequences</taxon>
        <taxon>metagenomes</taxon>
        <taxon>ecological metagenomes</taxon>
    </lineage>
</organism>
<protein>
    <recommendedName>
        <fullName evidence="3">Multidrug export protein MepA</fullName>
    </recommendedName>
</protein>
<feature type="transmembrane region" description="Helical" evidence="10">
    <location>
        <begin position="394"/>
        <end position="412"/>
    </location>
</feature>
<evidence type="ECO:0000256" key="9">
    <source>
        <dbReference type="ARBA" id="ARBA00023251"/>
    </source>
</evidence>
<dbReference type="EMBL" id="VSSQ01004920">
    <property type="protein sequence ID" value="MPM27147.1"/>
    <property type="molecule type" value="Genomic_DNA"/>
</dbReference>
<keyword evidence="5" id="KW-1003">Cell membrane</keyword>
<keyword evidence="8 10" id="KW-0472">Membrane</keyword>
<evidence type="ECO:0000256" key="4">
    <source>
        <dbReference type="ARBA" id="ARBA00022448"/>
    </source>
</evidence>
<feature type="transmembrane region" description="Helical" evidence="10">
    <location>
        <begin position="284"/>
        <end position="302"/>
    </location>
</feature>
<evidence type="ECO:0000256" key="8">
    <source>
        <dbReference type="ARBA" id="ARBA00023136"/>
    </source>
</evidence>
<comment type="similarity">
    <text evidence="2">Belongs to the multi antimicrobial extrusion (MATE) (TC 2.A.66.1) family. MepA subfamily.</text>
</comment>
<dbReference type="PANTHER" id="PTHR43823">
    <property type="entry name" value="SPORULATION PROTEIN YKVU"/>
    <property type="match status" value="1"/>
</dbReference>
<dbReference type="InterPro" id="IPR048279">
    <property type="entry name" value="MdtK-like"/>
</dbReference>
<feature type="transmembrane region" description="Helical" evidence="10">
    <location>
        <begin position="354"/>
        <end position="373"/>
    </location>
</feature>
<evidence type="ECO:0000256" key="1">
    <source>
        <dbReference type="ARBA" id="ARBA00004651"/>
    </source>
</evidence>
<sequence length="445" mass="48277">MPVPKALANLAVPTILSQLVTMIYNLADTYFVGRTNNPYMVAAVSVAYTLFFVLNALSNLFGVGGGSLVSRLLGVDKPGDAKKVSSFSFYATIVVAFFYSMACLGFMNPLLRLLGASDNTILYARQYLFWVVVVGGIPTMMGMTMAHLLRSAGYAKQASFGLALGGMLNIGLDPLFMFRILPRGMEVAGAAAATMLSNIVALIYFFTVFARLRGMTVLSIKPGDALPDRKYLGPIFAVGFPSAIGSLLACVSNMLINHLASGYGDIPVAAFGIVKKIDMLPMNVGMGLCQGMMPLVAYNYAAKNYKRMREAANFARLCGIGFAIACIVSFEVFSVGLVRVFISDAETVQMGASFLRIACLATPFMIINFQMSYTFQAMGKGKQSLILSSSRQGIINIPLLFAMNIWFGLYGIIWTQLLADAVTLVISFGLYFRLHKQMKLEESRA</sequence>
<proteinExistence type="inferred from homology"/>
<keyword evidence="6 10" id="KW-0812">Transmembrane</keyword>
<keyword evidence="9" id="KW-0046">Antibiotic resistance</keyword>
<evidence type="ECO:0000256" key="5">
    <source>
        <dbReference type="ARBA" id="ARBA00022475"/>
    </source>
</evidence>
<evidence type="ECO:0000256" key="10">
    <source>
        <dbReference type="SAM" id="Phobius"/>
    </source>
</evidence>
<keyword evidence="7 10" id="KW-1133">Transmembrane helix</keyword>
<dbReference type="AlphaFoldDB" id="A0A644YFV3"/>
<feature type="transmembrane region" description="Helical" evidence="10">
    <location>
        <begin position="231"/>
        <end position="256"/>
    </location>
</feature>
<feature type="transmembrane region" description="Helical" evidence="10">
    <location>
        <begin position="87"/>
        <end position="107"/>
    </location>
</feature>
<evidence type="ECO:0000256" key="6">
    <source>
        <dbReference type="ARBA" id="ARBA00022692"/>
    </source>
</evidence>
<dbReference type="GO" id="GO:0005886">
    <property type="term" value="C:plasma membrane"/>
    <property type="evidence" value="ECO:0007669"/>
    <property type="project" value="UniProtKB-SubCell"/>
</dbReference>
<dbReference type="InterPro" id="IPR051327">
    <property type="entry name" value="MATE_MepA_subfamily"/>
</dbReference>
<evidence type="ECO:0000256" key="7">
    <source>
        <dbReference type="ARBA" id="ARBA00022989"/>
    </source>
</evidence>
<name>A0A644YFV3_9ZZZZ</name>